<proteinExistence type="predicted"/>
<protein>
    <recommendedName>
        <fullName evidence="5">UNC-45/Cro1/She4 central domain-containing protein</fullName>
    </recommendedName>
</protein>
<dbReference type="PANTHER" id="PTHR45994">
    <property type="entry name" value="FI21225P1"/>
    <property type="match status" value="1"/>
</dbReference>
<dbReference type="STRING" id="133381.A0A2T9ZEI4"/>
<dbReference type="InterPro" id="IPR016024">
    <property type="entry name" value="ARM-type_fold"/>
</dbReference>
<keyword evidence="4" id="KW-1185">Reference proteome</keyword>
<comment type="subcellular location">
    <subcellularLocation>
        <location evidence="1">Cytoplasm</location>
    </subcellularLocation>
</comment>
<name>A0A2T9ZEI4_9FUNG</name>
<dbReference type="GO" id="GO:0005737">
    <property type="term" value="C:cytoplasm"/>
    <property type="evidence" value="ECO:0007669"/>
    <property type="project" value="UniProtKB-SubCell"/>
</dbReference>
<dbReference type="Proteomes" id="UP000245609">
    <property type="component" value="Unassembled WGS sequence"/>
</dbReference>
<dbReference type="OrthoDB" id="199930at2759"/>
<dbReference type="Gene3D" id="1.25.10.10">
    <property type="entry name" value="Leucine-rich Repeat Variant"/>
    <property type="match status" value="1"/>
</dbReference>
<evidence type="ECO:0000313" key="4">
    <source>
        <dbReference type="Proteomes" id="UP000245609"/>
    </source>
</evidence>
<accession>A0A2T9ZEI4</accession>
<dbReference type="InterPro" id="IPR011989">
    <property type="entry name" value="ARM-like"/>
</dbReference>
<evidence type="ECO:0008006" key="5">
    <source>
        <dbReference type="Google" id="ProtNLM"/>
    </source>
</evidence>
<evidence type="ECO:0000256" key="1">
    <source>
        <dbReference type="ARBA" id="ARBA00004496"/>
    </source>
</evidence>
<sequence length="1113" mass="125786">MSTESFLEKKYDEISKKLREKPQGLAELLIKRGFIASRMGEPRKANDDISQAAKLMELNPDQKTEQNILALTKFFSGISLSDSEFKEFIDYRNIPTSESHSITTDKSSTGDSKTIKVATEKLTLSELVQQLDSLLSEQEINKMISESNILDNSKQDSQEPNFAEKIALQIKNKTLQSQKLALSDFETLLNIFIRFINLEQIASKSMASEKSAVHPDSPIFSTERAKLFENTPFSNILFLLVNILDFDLKSNHKKSHLFLMMFSHIWNSIPKSPDFDPFLSLFNTPNVSKLYYKISRTFADAIFNTLLDKPKDPQLASALFSSCSIFFQELFFYCIEFLDPKKKTIIIQKSIKILSLHEFEYKDIFVDSNYLISPNMFIDNSLHQKDLPPVPKFLFELFQISSSENDDQPNIFGNVLLSLVLQKFEPLKDNKKDVSTGMDKSYESLILYSTKIVSYWLQSTEQKTKSRGYKILANIFFCQNSDLGSKILSGPLNVESLFEDYEFNYMKTNLNLLLLTDALASKSQYRDLIGEFGSNFLVYSLGIKKNPNLIKDYDESVATHITIIATKILCKLAVSEVPQPSQTQPGSEEEKKQSDIVLEQDLVDIYVSVLKNSSDIDVKTVMNVAEGLGYLSLKTNLKNQISTSPVLLPSLVKHLNFIDHENEGFKHELSTIRFSIVSIVSNLVYRKPLLSDEEKAAHSLRDAAMKKKKNSKEKKLEDELESPKFVNLRCLSLSKIDGLLDVIVSILLHKNKPSETVKETAVKIFLSFAYLPELRGLLVQKGCVNVAVDNSTIFTSKETELPLREISNPTDFTVAYFLSKISVSLPPTIAFPSNGKVKVNSLVFPLLRLCMYSGNDVLCVFEALMALTNFASLPPNPNSSNELTPADLIVDKYKGLDVIEMLVLSDLTMIRRAAVELLCNLVAVNESAFLRFIRSADKVPTIQDINNEEEINKLVKDNNALFRSHKLHLFAALSDIDPDTNLDLKAEINNNSEFDPRTVLASLGTLTTLCCEPKAATFLICSHPRFLKTLENLLACKHIDFIHRAIFIIYSCLNVKVELVSKNIKKYGNLTKEIQKLSSSKYNELYNDFNASTDTPKADQIKSLALQCIEMLK</sequence>
<evidence type="ECO:0000313" key="3">
    <source>
        <dbReference type="EMBL" id="PVV02962.1"/>
    </source>
</evidence>
<dbReference type="AlphaFoldDB" id="A0A2T9ZEI4"/>
<organism evidence="3 4">
    <name type="scientific">Smittium megazygosporum</name>
    <dbReference type="NCBI Taxonomy" id="133381"/>
    <lineage>
        <taxon>Eukaryota</taxon>
        <taxon>Fungi</taxon>
        <taxon>Fungi incertae sedis</taxon>
        <taxon>Zoopagomycota</taxon>
        <taxon>Kickxellomycotina</taxon>
        <taxon>Harpellomycetes</taxon>
        <taxon>Harpellales</taxon>
        <taxon>Legeriomycetaceae</taxon>
        <taxon>Smittium</taxon>
    </lineage>
</organism>
<dbReference type="PANTHER" id="PTHR45994:SF1">
    <property type="entry name" value="FI21225P1"/>
    <property type="match status" value="1"/>
</dbReference>
<comment type="caution">
    <text evidence="3">The sequence shown here is derived from an EMBL/GenBank/DDBJ whole genome shotgun (WGS) entry which is preliminary data.</text>
</comment>
<dbReference type="EMBL" id="MBFS01000294">
    <property type="protein sequence ID" value="PVV02962.1"/>
    <property type="molecule type" value="Genomic_DNA"/>
</dbReference>
<dbReference type="SUPFAM" id="SSF48371">
    <property type="entry name" value="ARM repeat"/>
    <property type="match status" value="1"/>
</dbReference>
<reference evidence="3 4" key="1">
    <citation type="journal article" date="2018" name="MBio">
        <title>Comparative Genomics Reveals the Core Gene Toolbox for the Fungus-Insect Symbiosis.</title>
        <authorList>
            <person name="Wang Y."/>
            <person name="Stata M."/>
            <person name="Wang W."/>
            <person name="Stajich J.E."/>
            <person name="White M.M."/>
            <person name="Moncalvo J.M."/>
        </authorList>
    </citation>
    <scope>NUCLEOTIDE SEQUENCE [LARGE SCALE GENOMIC DNA]</scope>
    <source>
        <strain evidence="3 4">SC-DP-2</strain>
    </source>
</reference>
<keyword evidence="2" id="KW-0963">Cytoplasm</keyword>
<gene>
    <name evidence="3" type="ORF">BB560_002567</name>
</gene>
<dbReference type="GO" id="GO:0051879">
    <property type="term" value="F:Hsp90 protein binding"/>
    <property type="evidence" value="ECO:0007669"/>
    <property type="project" value="TreeGrafter"/>
</dbReference>
<evidence type="ECO:0000256" key="2">
    <source>
        <dbReference type="ARBA" id="ARBA00022490"/>
    </source>
</evidence>